<protein>
    <submittedName>
        <fullName evidence="3">Uncharacterized protein LOC106475084</fullName>
    </submittedName>
</protein>
<evidence type="ECO:0000256" key="1">
    <source>
        <dbReference type="SAM" id="SignalP"/>
    </source>
</evidence>
<dbReference type="InterPro" id="IPR043159">
    <property type="entry name" value="Lectin_gal-bd_sf"/>
</dbReference>
<dbReference type="Proteomes" id="UP000694941">
    <property type="component" value="Unplaced"/>
</dbReference>
<evidence type="ECO:0000313" key="2">
    <source>
        <dbReference type="Proteomes" id="UP000694941"/>
    </source>
</evidence>
<sequence>MTPVLKCLVFMYWSLLLSSLENRQVRGQEEQRQAVCSYEEISLRCQSEAFLAIHEAIFTTEFLPETFSCVQKDLNQSSCTEDLRPPVNDECSGKNKCSYNYEDYDMRTCTGIGAVIIKFVCVQSKFFVY</sequence>
<feature type="signal peptide" evidence="1">
    <location>
        <begin position="1"/>
        <end position="27"/>
    </location>
</feature>
<dbReference type="GeneID" id="106475084"/>
<keyword evidence="1" id="KW-0732">Signal</keyword>
<gene>
    <name evidence="3" type="primary">LOC106475084</name>
</gene>
<feature type="chain" id="PRO_5046803980" evidence="1">
    <location>
        <begin position="28"/>
        <end position="129"/>
    </location>
</feature>
<organism evidence="2 3">
    <name type="scientific">Limulus polyphemus</name>
    <name type="common">Atlantic horseshoe crab</name>
    <dbReference type="NCBI Taxonomy" id="6850"/>
    <lineage>
        <taxon>Eukaryota</taxon>
        <taxon>Metazoa</taxon>
        <taxon>Ecdysozoa</taxon>
        <taxon>Arthropoda</taxon>
        <taxon>Chelicerata</taxon>
        <taxon>Merostomata</taxon>
        <taxon>Xiphosura</taxon>
        <taxon>Limulidae</taxon>
        <taxon>Limulus</taxon>
    </lineage>
</organism>
<proteinExistence type="predicted"/>
<evidence type="ECO:0000313" key="3">
    <source>
        <dbReference type="RefSeq" id="XP_013791232.2"/>
    </source>
</evidence>
<dbReference type="Gene3D" id="2.60.120.740">
    <property type="match status" value="1"/>
</dbReference>
<keyword evidence="2" id="KW-1185">Reference proteome</keyword>
<reference evidence="3" key="1">
    <citation type="submission" date="2025-08" db="UniProtKB">
        <authorList>
            <consortium name="RefSeq"/>
        </authorList>
    </citation>
    <scope>IDENTIFICATION</scope>
    <source>
        <tissue evidence="3">Muscle</tissue>
    </source>
</reference>
<accession>A0ABM1BYS7</accession>
<dbReference type="RefSeq" id="XP_013791232.2">
    <property type="nucleotide sequence ID" value="XM_013935778.2"/>
</dbReference>
<name>A0ABM1BYS7_LIMPO</name>